<feature type="transmembrane region" description="Helical" evidence="1">
    <location>
        <begin position="12"/>
        <end position="31"/>
    </location>
</feature>
<keyword evidence="1" id="KW-1133">Transmembrane helix</keyword>
<protein>
    <recommendedName>
        <fullName evidence="3">Orphan protein</fullName>
    </recommendedName>
</protein>
<reference evidence="2" key="1">
    <citation type="journal article" date="2015" name="Nature">
        <title>Complex archaea that bridge the gap between prokaryotes and eukaryotes.</title>
        <authorList>
            <person name="Spang A."/>
            <person name="Saw J.H."/>
            <person name="Jorgensen S.L."/>
            <person name="Zaremba-Niedzwiedzka K."/>
            <person name="Martijn J."/>
            <person name="Lind A.E."/>
            <person name="van Eijk R."/>
            <person name="Schleper C."/>
            <person name="Guy L."/>
            <person name="Ettema T.J."/>
        </authorList>
    </citation>
    <scope>NUCLEOTIDE SEQUENCE</scope>
</reference>
<proteinExistence type="predicted"/>
<feature type="transmembrane region" description="Helical" evidence="1">
    <location>
        <begin position="65"/>
        <end position="84"/>
    </location>
</feature>
<evidence type="ECO:0000313" key="2">
    <source>
        <dbReference type="EMBL" id="KKN63284.1"/>
    </source>
</evidence>
<keyword evidence="1" id="KW-0472">Membrane</keyword>
<comment type="caution">
    <text evidence="2">The sequence shown here is derived from an EMBL/GenBank/DDBJ whole genome shotgun (WGS) entry which is preliminary data.</text>
</comment>
<feature type="transmembrane region" description="Helical" evidence="1">
    <location>
        <begin position="37"/>
        <end position="53"/>
    </location>
</feature>
<feature type="transmembrane region" description="Helical" evidence="1">
    <location>
        <begin position="96"/>
        <end position="118"/>
    </location>
</feature>
<sequence>MGNLFLREKENWLAWSIWGIIGAFVTLYVAMSTNASHFIAGSAMGMLVLLTWWMHQSKRFDFGRAFKVCCYVLSLSVLPAFMFVVVPSDDLNRFDLIFQGVTFTALSILACLICSWIARRPKQYY</sequence>
<gene>
    <name evidence="2" type="ORF">LCGC14_0503370</name>
</gene>
<name>A0A0F9S8E3_9ZZZZ</name>
<evidence type="ECO:0000256" key="1">
    <source>
        <dbReference type="SAM" id="Phobius"/>
    </source>
</evidence>
<organism evidence="2">
    <name type="scientific">marine sediment metagenome</name>
    <dbReference type="NCBI Taxonomy" id="412755"/>
    <lineage>
        <taxon>unclassified sequences</taxon>
        <taxon>metagenomes</taxon>
        <taxon>ecological metagenomes</taxon>
    </lineage>
</organism>
<dbReference type="AlphaFoldDB" id="A0A0F9S8E3"/>
<dbReference type="EMBL" id="LAZR01000595">
    <property type="protein sequence ID" value="KKN63284.1"/>
    <property type="molecule type" value="Genomic_DNA"/>
</dbReference>
<accession>A0A0F9S8E3</accession>
<keyword evidence="1" id="KW-0812">Transmembrane</keyword>
<evidence type="ECO:0008006" key="3">
    <source>
        <dbReference type="Google" id="ProtNLM"/>
    </source>
</evidence>